<dbReference type="GO" id="GO:0003677">
    <property type="term" value="F:DNA binding"/>
    <property type="evidence" value="ECO:0007669"/>
    <property type="project" value="UniProtKB-KW"/>
</dbReference>
<evidence type="ECO:0000256" key="12">
    <source>
        <dbReference type="PROSITE-ProRule" id="PRU00560"/>
    </source>
</evidence>
<dbReference type="GO" id="GO:0000725">
    <property type="term" value="P:recombinational repair"/>
    <property type="evidence" value="ECO:0007669"/>
    <property type="project" value="TreeGrafter"/>
</dbReference>
<proteinExistence type="inferred from homology"/>
<dbReference type="Gene3D" id="1.10.486.10">
    <property type="entry name" value="PCRA, domain 4"/>
    <property type="match status" value="1"/>
</dbReference>
<evidence type="ECO:0000256" key="10">
    <source>
        <dbReference type="ARBA" id="ARBA00034923"/>
    </source>
</evidence>
<feature type="domain" description="UvrD-like helicase ATP-binding" evidence="13">
    <location>
        <begin position="5"/>
        <end position="288"/>
    </location>
</feature>
<dbReference type="InterPro" id="IPR014016">
    <property type="entry name" value="UvrD-like_ATP-bd"/>
</dbReference>
<evidence type="ECO:0000256" key="2">
    <source>
        <dbReference type="ARBA" id="ARBA00022741"/>
    </source>
</evidence>
<dbReference type="Gene3D" id="1.10.10.160">
    <property type="match status" value="1"/>
</dbReference>
<dbReference type="EMBL" id="DSXI01000631">
    <property type="protein sequence ID" value="HGS06163.1"/>
    <property type="molecule type" value="Genomic_DNA"/>
</dbReference>
<evidence type="ECO:0000256" key="7">
    <source>
        <dbReference type="ARBA" id="ARBA00023235"/>
    </source>
</evidence>
<dbReference type="Pfam" id="PF13361">
    <property type="entry name" value="UvrD_C"/>
    <property type="match status" value="1"/>
</dbReference>
<comment type="similarity">
    <text evidence="1">Belongs to the helicase family. UvrD subfamily.</text>
</comment>
<keyword evidence="3 12" id="KW-0378">Hydrolase</keyword>
<comment type="catalytic activity">
    <reaction evidence="11">
        <text>ATP + H2O = ADP + phosphate + H(+)</text>
        <dbReference type="Rhea" id="RHEA:13065"/>
        <dbReference type="ChEBI" id="CHEBI:15377"/>
        <dbReference type="ChEBI" id="CHEBI:15378"/>
        <dbReference type="ChEBI" id="CHEBI:30616"/>
        <dbReference type="ChEBI" id="CHEBI:43474"/>
        <dbReference type="ChEBI" id="CHEBI:456216"/>
        <dbReference type="EC" id="5.6.2.4"/>
    </reaction>
</comment>
<sequence length="638" mass="73406">MIDLSFLNENQRKAVEWEGGPLLVLAGPGSGKTLVLTLRVAKLIHDLPSERFRVLGLTFTRKAAHEMRKRVEGLVVDGIERTLLTTFHSFSAEVLRQHGNHVGLAPDFAILTQEADREEVLADAIREISSQESGLTNDDIRLLPLIDKLLSNCITDDHVMDITANKEFGRKLSILFAEYKRQLMTNNRLDYSAILYFCDHLFTIKPRIAKQMQIIYPFVCVDEFQDTNLAQYKILRAIVDKERVKLFVVADDDQIIYQWNGANPERLKALREDYGMSVIQLPENYRCPSPVIKLANNLIDYNINRSPGKQPLKSVKQAYPDDCIRVKEFPSLEEELEWIAQDIGKRPTTLRSECVLLARTTKLLECVANKLSSYGIPAHLTVRKNEFESIPMRWLHAMLRLANARHDREQLRRICKSFYSLEGLDIRVEDVVTESALYGGDFIRTWCDIVLRRKELEHYTKLFIELTIDTLVDKMDFVPFISNGFIWIAEVEKRIGGIDTHIFSDYADEKQMWQNLQENIISIFGREDISLHLLLQEMDLSPKAPPPPPGSVQCLTIHAAKGTEFKHVYLFGLVEDQLPSFQSKKKGDDSREMQEERRNCFVAITRCQETLTLTYAREYFGWSKEPSRFLSEMGVLDG</sequence>
<dbReference type="InterPro" id="IPR027417">
    <property type="entry name" value="P-loop_NTPase"/>
</dbReference>
<keyword evidence="4 12" id="KW-0347">Helicase</keyword>
<gene>
    <name evidence="15" type="ORF">ENT08_10620</name>
</gene>
<feature type="domain" description="UvrD-like helicase C-terminal" evidence="14">
    <location>
        <begin position="289"/>
        <end position="562"/>
    </location>
</feature>
<evidence type="ECO:0000256" key="8">
    <source>
        <dbReference type="ARBA" id="ARBA00034617"/>
    </source>
</evidence>
<dbReference type="GO" id="GO:0016787">
    <property type="term" value="F:hydrolase activity"/>
    <property type="evidence" value="ECO:0007669"/>
    <property type="project" value="UniProtKB-UniRule"/>
</dbReference>
<dbReference type="PROSITE" id="PS51217">
    <property type="entry name" value="UVRD_HELICASE_CTER"/>
    <property type="match status" value="1"/>
</dbReference>
<evidence type="ECO:0000259" key="14">
    <source>
        <dbReference type="PROSITE" id="PS51217"/>
    </source>
</evidence>
<dbReference type="GO" id="GO:0043138">
    <property type="term" value="F:3'-5' DNA helicase activity"/>
    <property type="evidence" value="ECO:0007669"/>
    <property type="project" value="UniProtKB-EC"/>
</dbReference>
<evidence type="ECO:0000256" key="3">
    <source>
        <dbReference type="ARBA" id="ARBA00022801"/>
    </source>
</evidence>
<name>A0A7V4LDZ6_9BACT</name>
<dbReference type="SUPFAM" id="SSF52540">
    <property type="entry name" value="P-loop containing nucleoside triphosphate hydrolases"/>
    <property type="match status" value="1"/>
</dbReference>
<keyword evidence="7" id="KW-0413">Isomerase</keyword>
<dbReference type="PANTHER" id="PTHR11070:SF2">
    <property type="entry name" value="ATP-DEPENDENT DNA HELICASE SRS2"/>
    <property type="match status" value="1"/>
</dbReference>
<comment type="caution">
    <text evidence="15">The sequence shown here is derived from an EMBL/GenBank/DDBJ whole genome shotgun (WGS) entry which is preliminary data.</text>
</comment>
<evidence type="ECO:0000256" key="5">
    <source>
        <dbReference type="ARBA" id="ARBA00022840"/>
    </source>
</evidence>
<dbReference type="EC" id="5.6.2.4" evidence="9"/>
<protein>
    <recommendedName>
        <fullName evidence="9">DNA 3'-5' helicase</fullName>
        <ecNumber evidence="9">5.6.2.4</ecNumber>
    </recommendedName>
    <alternativeName>
        <fullName evidence="10">DNA 3'-5' helicase II</fullName>
    </alternativeName>
</protein>
<dbReference type="InterPro" id="IPR000212">
    <property type="entry name" value="DNA_helicase_UvrD/REP"/>
</dbReference>
<dbReference type="InterPro" id="IPR014017">
    <property type="entry name" value="DNA_helicase_UvrD-like_C"/>
</dbReference>
<dbReference type="AlphaFoldDB" id="A0A7V4LDZ6"/>
<evidence type="ECO:0000313" key="15">
    <source>
        <dbReference type="EMBL" id="HGS06163.1"/>
    </source>
</evidence>
<evidence type="ECO:0000256" key="11">
    <source>
        <dbReference type="ARBA" id="ARBA00048988"/>
    </source>
</evidence>
<organism evidence="15">
    <name type="scientific">Desulfobacca acetoxidans</name>
    <dbReference type="NCBI Taxonomy" id="60893"/>
    <lineage>
        <taxon>Bacteria</taxon>
        <taxon>Pseudomonadati</taxon>
        <taxon>Thermodesulfobacteriota</taxon>
        <taxon>Desulfobaccia</taxon>
        <taxon>Desulfobaccales</taxon>
        <taxon>Desulfobaccaceae</taxon>
        <taxon>Desulfobacca</taxon>
    </lineage>
</organism>
<keyword evidence="6" id="KW-0238">DNA-binding</keyword>
<keyword evidence="2 12" id="KW-0547">Nucleotide-binding</keyword>
<dbReference type="GO" id="GO:0005524">
    <property type="term" value="F:ATP binding"/>
    <property type="evidence" value="ECO:0007669"/>
    <property type="project" value="UniProtKB-UniRule"/>
</dbReference>
<evidence type="ECO:0000256" key="4">
    <source>
        <dbReference type="ARBA" id="ARBA00022806"/>
    </source>
</evidence>
<evidence type="ECO:0000259" key="13">
    <source>
        <dbReference type="PROSITE" id="PS51198"/>
    </source>
</evidence>
<accession>A0A7V4LDZ6</accession>
<keyword evidence="5 12" id="KW-0067">ATP-binding</keyword>
<dbReference type="CDD" id="cd17932">
    <property type="entry name" value="DEXQc_UvrD"/>
    <property type="match status" value="1"/>
</dbReference>
<evidence type="ECO:0000256" key="6">
    <source>
        <dbReference type="ARBA" id="ARBA00023125"/>
    </source>
</evidence>
<comment type="catalytic activity">
    <reaction evidence="8">
        <text>Couples ATP hydrolysis with the unwinding of duplex DNA by translocating in the 3'-5' direction.</text>
        <dbReference type="EC" id="5.6.2.4"/>
    </reaction>
</comment>
<evidence type="ECO:0000256" key="9">
    <source>
        <dbReference type="ARBA" id="ARBA00034808"/>
    </source>
</evidence>
<feature type="binding site" evidence="12">
    <location>
        <begin position="26"/>
        <end position="33"/>
    </location>
    <ligand>
        <name>ATP</name>
        <dbReference type="ChEBI" id="CHEBI:30616"/>
    </ligand>
</feature>
<reference evidence="15" key="1">
    <citation type="journal article" date="2020" name="mSystems">
        <title>Genome- and Community-Level Interaction Insights into Carbon Utilization and Element Cycling Functions of Hydrothermarchaeota in Hydrothermal Sediment.</title>
        <authorList>
            <person name="Zhou Z."/>
            <person name="Liu Y."/>
            <person name="Xu W."/>
            <person name="Pan J."/>
            <person name="Luo Z.H."/>
            <person name="Li M."/>
        </authorList>
    </citation>
    <scope>NUCLEOTIDE SEQUENCE [LARGE SCALE GENOMIC DNA]</scope>
    <source>
        <strain evidence="15">SpSt-548</strain>
    </source>
</reference>
<evidence type="ECO:0000256" key="1">
    <source>
        <dbReference type="ARBA" id="ARBA00009922"/>
    </source>
</evidence>
<dbReference type="Gene3D" id="3.40.50.300">
    <property type="entry name" value="P-loop containing nucleotide triphosphate hydrolases"/>
    <property type="match status" value="2"/>
</dbReference>
<dbReference type="Pfam" id="PF00580">
    <property type="entry name" value="UvrD-helicase"/>
    <property type="match status" value="1"/>
</dbReference>
<dbReference type="PROSITE" id="PS51198">
    <property type="entry name" value="UVRD_HELICASE_ATP_BIND"/>
    <property type="match status" value="1"/>
</dbReference>
<dbReference type="PANTHER" id="PTHR11070">
    <property type="entry name" value="UVRD / RECB / PCRA DNA HELICASE FAMILY MEMBER"/>
    <property type="match status" value="1"/>
</dbReference>
<dbReference type="InterPro" id="IPR013986">
    <property type="entry name" value="DExx_box_DNA_helicase_dom_sf"/>
</dbReference>